<feature type="binding site" evidence="7">
    <location>
        <position position="177"/>
    </location>
    <ligand>
        <name>L-glutamine</name>
        <dbReference type="ChEBI" id="CHEBI:58359"/>
    </ligand>
</feature>
<dbReference type="PIRSF" id="PIRSF006630">
    <property type="entry name" value="NADS_GAT"/>
    <property type="match status" value="1"/>
</dbReference>
<feature type="binding site" evidence="7">
    <location>
        <begin position="287"/>
        <end position="294"/>
    </location>
    <ligand>
        <name>ATP</name>
        <dbReference type="ChEBI" id="CHEBI:30616"/>
    </ligand>
</feature>
<feature type="active site" description="Proton acceptor; for glutaminase activity" evidence="7">
    <location>
        <position position="42"/>
    </location>
</feature>
<evidence type="ECO:0000313" key="12">
    <source>
        <dbReference type="EMBL" id="MFC0048925.1"/>
    </source>
</evidence>
<comment type="caution">
    <text evidence="12">The sequence shown here is derived from an EMBL/GenBank/DDBJ whole genome shotgun (WGS) entry which is preliminary data.</text>
</comment>
<reference evidence="12 13" key="1">
    <citation type="submission" date="2024-09" db="EMBL/GenBank/DDBJ databases">
        <authorList>
            <person name="Sun Q."/>
            <person name="Mori K."/>
        </authorList>
    </citation>
    <scope>NUCLEOTIDE SEQUENCE [LARGE SCALE GENOMIC DNA]</scope>
    <source>
        <strain evidence="12 13">KCTC 23315</strain>
    </source>
</reference>
<feature type="binding site" evidence="7">
    <location>
        <position position="115"/>
    </location>
    <ligand>
        <name>L-glutamine</name>
        <dbReference type="ChEBI" id="CHEBI:58359"/>
    </ligand>
</feature>
<comment type="pathway">
    <text evidence="1 7 8">Cofactor biosynthesis; NAD(+) biosynthesis; NAD(+) from deamido-NAD(+) (L-Gln route): step 1/1.</text>
</comment>
<dbReference type="Gene3D" id="3.40.50.620">
    <property type="entry name" value="HUPs"/>
    <property type="match status" value="1"/>
</dbReference>
<keyword evidence="3 7" id="KW-0436">Ligase</keyword>
<dbReference type="EMBL" id="JBHLXP010000003">
    <property type="protein sequence ID" value="MFC0048925.1"/>
    <property type="molecule type" value="Genomic_DNA"/>
</dbReference>
<evidence type="ECO:0000256" key="10">
    <source>
        <dbReference type="RuleBase" id="RU003811"/>
    </source>
</evidence>
<dbReference type="PANTHER" id="PTHR23090">
    <property type="entry name" value="NH 3 /GLUTAMINE-DEPENDENT NAD + SYNTHETASE"/>
    <property type="match status" value="1"/>
</dbReference>
<evidence type="ECO:0000256" key="3">
    <source>
        <dbReference type="ARBA" id="ARBA00022598"/>
    </source>
</evidence>
<keyword evidence="6 7" id="KW-0520">NAD</keyword>
<dbReference type="Proteomes" id="UP001589813">
    <property type="component" value="Unassembled WGS sequence"/>
</dbReference>
<dbReference type="PANTHER" id="PTHR23090:SF9">
    <property type="entry name" value="GLUTAMINE-DEPENDENT NAD(+) SYNTHETASE"/>
    <property type="match status" value="1"/>
</dbReference>
<dbReference type="EC" id="6.3.5.1" evidence="7 8"/>
<feature type="domain" description="CN hydrolase" evidence="11">
    <location>
        <begin position="5"/>
        <end position="241"/>
    </location>
</feature>
<dbReference type="CDD" id="cd00553">
    <property type="entry name" value="NAD_synthase"/>
    <property type="match status" value="1"/>
</dbReference>
<proteinExistence type="inferred from homology"/>
<dbReference type="InterPro" id="IPR014445">
    <property type="entry name" value="Gln-dep_NAD_synthase"/>
</dbReference>
<feature type="binding site" evidence="7">
    <location>
        <position position="394"/>
    </location>
    <ligand>
        <name>ATP</name>
        <dbReference type="ChEBI" id="CHEBI:30616"/>
    </ligand>
</feature>
<dbReference type="InterPro" id="IPR003694">
    <property type="entry name" value="NAD_synthase"/>
</dbReference>
<dbReference type="HAMAP" id="MF_02090">
    <property type="entry name" value="NadE_glutamine_dep"/>
    <property type="match status" value="1"/>
</dbReference>
<evidence type="ECO:0000256" key="4">
    <source>
        <dbReference type="ARBA" id="ARBA00022741"/>
    </source>
</evidence>
<dbReference type="PROSITE" id="PS50263">
    <property type="entry name" value="CN_HYDROLASE"/>
    <property type="match status" value="1"/>
</dbReference>
<keyword evidence="4 7" id="KW-0547">Nucleotide-binding</keyword>
<dbReference type="NCBIfam" id="NF010588">
    <property type="entry name" value="PRK13981.1"/>
    <property type="match status" value="1"/>
</dbReference>
<evidence type="ECO:0000256" key="8">
    <source>
        <dbReference type="PIRNR" id="PIRNR006630"/>
    </source>
</evidence>
<evidence type="ECO:0000256" key="6">
    <source>
        <dbReference type="ARBA" id="ARBA00023027"/>
    </source>
</evidence>
<comment type="similarity">
    <text evidence="2 7 8">In the C-terminal section; belongs to the NAD synthetase family.</text>
</comment>
<evidence type="ECO:0000259" key="11">
    <source>
        <dbReference type="PROSITE" id="PS50263"/>
    </source>
</evidence>
<comment type="function">
    <text evidence="7">Catalyzes the ATP-dependent amidation of deamido-NAD to form NAD. Uses L-glutamine as a nitrogen source.</text>
</comment>
<feature type="active site" description="Proton acceptor" evidence="9">
    <location>
        <position position="42"/>
    </location>
</feature>
<dbReference type="InterPro" id="IPR003010">
    <property type="entry name" value="C-N_Hydrolase"/>
</dbReference>
<comment type="caution">
    <text evidence="7">Lacks conserved residue(s) required for the propagation of feature annotation.</text>
</comment>
<dbReference type="SUPFAM" id="SSF56317">
    <property type="entry name" value="Carbon-nitrogen hydrolase"/>
    <property type="match status" value="1"/>
</dbReference>
<protein>
    <recommendedName>
        <fullName evidence="7 8">Glutamine-dependent NAD(+) synthetase</fullName>
        <ecNumber evidence="7 8">6.3.5.1</ecNumber>
    </recommendedName>
    <alternativeName>
        <fullName evidence="7 8">NAD(+) synthase [glutamine-hydrolyzing]</fullName>
    </alternativeName>
</protein>
<dbReference type="PROSITE" id="PS00920">
    <property type="entry name" value="NITRIL_CHT_1"/>
    <property type="match status" value="1"/>
</dbReference>
<comment type="similarity">
    <text evidence="10">Belongs to the NAD synthetase family.</text>
</comment>
<feature type="binding site" evidence="7">
    <location>
        <position position="399"/>
    </location>
    <ligand>
        <name>deamido-NAD(+)</name>
        <dbReference type="ChEBI" id="CHEBI:58437"/>
        <note>ligand shared between two neighboring subunits</note>
    </ligand>
</feature>
<accession>A0ABV6BHG5</accession>
<dbReference type="InterPro" id="IPR014729">
    <property type="entry name" value="Rossmann-like_a/b/a_fold"/>
</dbReference>
<evidence type="ECO:0000256" key="1">
    <source>
        <dbReference type="ARBA" id="ARBA00005188"/>
    </source>
</evidence>
<comment type="catalytic activity">
    <reaction evidence="7 8">
        <text>deamido-NAD(+) + L-glutamine + ATP + H2O = L-glutamate + AMP + diphosphate + NAD(+) + H(+)</text>
        <dbReference type="Rhea" id="RHEA:24384"/>
        <dbReference type="ChEBI" id="CHEBI:15377"/>
        <dbReference type="ChEBI" id="CHEBI:15378"/>
        <dbReference type="ChEBI" id="CHEBI:29985"/>
        <dbReference type="ChEBI" id="CHEBI:30616"/>
        <dbReference type="ChEBI" id="CHEBI:33019"/>
        <dbReference type="ChEBI" id="CHEBI:57540"/>
        <dbReference type="ChEBI" id="CHEBI:58359"/>
        <dbReference type="ChEBI" id="CHEBI:58437"/>
        <dbReference type="ChEBI" id="CHEBI:456215"/>
        <dbReference type="EC" id="6.3.5.1"/>
    </reaction>
</comment>
<evidence type="ECO:0000313" key="13">
    <source>
        <dbReference type="Proteomes" id="UP001589813"/>
    </source>
</evidence>
<dbReference type="NCBIfam" id="TIGR00552">
    <property type="entry name" value="nadE"/>
    <property type="match status" value="1"/>
</dbReference>
<dbReference type="RefSeq" id="WP_377243860.1">
    <property type="nucleotide sequence ID" value="NZ_JBHLXP010000003.1"/>
</dbReference>
<feature type="binding site" evidence="7">
    <location>
        <position position="171"/>
    </location>
    <ligand>
        <name>L-glutamine</name>
        <dbReference type="ChEBI" id="CHEBI:58359"/>
    </ligand>
</feature>
<dbReference type="InterPro" id="IPR000132">
    <property type="entry name" value="Nitrilase/CN_hydratase_CS"/>
</dbReference>
<evidence type="ECO:0000256" key="2">
    <source>
        <dbReference type="ARBA" id="ARBA00007145"/>
    </source>
</evidence>
<dbReference type="Pfam" id="PF00795">
    <property type="entry name" value="CN_hydrolase"/>
    <property type="match status" value="1"/>
</dbReference>
<evidence type="ECO:0000256" key="5">
    <source>
        <dbReference type="ARBA" id="ARBA00022840"/>
    </source>
</evidence>
<dbReference type="GO" id="GO:0003952">
    <property type="term" value="F:NAD+ synthase (glutamine-hydrolyzing) activity"/>
    <property type="evidence" value="ECO:0007669"/>
    <property type="project" value="UniProtKB-EC"/>
</dbReference>
<feature type="binding site" evidence="7">
    <location>
        <position position="509"/>
    </location>
    <ligand>
        <name>deamido-NAD(+)</name>
        <dbReference type="ChEBI" id="CHEBI:58437"/>
        <note>ligand shared between two neighboring subunits</note>
    </ligand>
</feature>
<organism evidence="12 13">
    <name type="scientific">Rheinheimera tilapiae</name>
    <dbReference type="NCBI Taxonomy" id="875043"/>
    <lineage>
        <taxon>Bacteria</taxon>
        <taxon>Pseudomonadati</taxon>
        <taxon>Pseudomonadota</taxon>
        <taxon>Gammaproteobacteria</taxon>
        <taxon>Chromatiales</taxon>
        <taxon>Chromatiaceae</taxon>
        <taxon>Rheinheimera</taxon>
    </lineage>
</organism>
<sequence>MSHTVSVSLIQQRFTVGAVQQNCDLILQLAVDAGTELVVFPELTLTGYPPEDLLFRADLMQYVSDALERIQIAALPCTMLIGHPWQQDGKLYNAASVIRGGQLIGRYFKQCLPNYGVFDEERYFSAGTDTFVFELNQQKFAVLICEDVWHGEPAAAAKAAGADWALVLNASPYEIGKKAQREHLLTSLAKRLQLGFVYVNQMQGQDELVFDGSSLIVSPQGDIALAAPAFETGIYSAQLRHQQQGWHVLHQHAHPAAQAVEAEVYQALVVATRDYITQNGFPGAVLGLSGGIDSALTLAIAADAIGADRVQALMLPFRYTSGMSVDDATEQARTMGIEFDVVSIEPMYDAYMAQLAPLFAGRKADTTEENLQARLRGVLLMALSNKTGRILLTTGNKSEVAVGYCTLYGDMCGGFAVIKDIPKTLVYRLAAYRNTISAVIPQRVIDRPPSAELAPGQTDQDNLPPYDELDAIIEAYVEQDKSLSDILAMGYAEATVRRVLNLIDFNEYKRRQSAVGPKITARNFGKDRRVPITSALRKQR</sequence>
<dbReference type="InterPro" id="IPR022310">
    <property type="entry name" value="NAD/GMP_synthase"/>
</dbReference>
<dbReference type="SUPFAM" id="SSF52402">
    <property type="entry name" value="Adenine nucleotide alpha hydrolases-like"/>
    <property type="match status" value="1"/>
</dbReference>
<feature type="active site" description="Nucleophile; for glutaminase activity" evidence="7">
    <location>
        <position position="145"/>
    </location>
</feature>
<evidence type="ECO:0000256" key="9">
    <source>
        <dbReference type="PROSITE-ProRule" id="PRU10139"/>
    </source>
</evidence>
<dbReference type="InterPro" id="IPR036526">
    <property type="entry name" value="C-N_Hydrolase_sf"/>
</dbReference>
<keyword evidence="13" id="KW-1185">Reference proteome</keyword>
<gene>
    <name evidence="7" type="primary">nadE</name>
    <name evidence="12" type="ORF">ACFFJP_11580</name>
</gene>
<feature type="binding site" evidence="7">
    <location>
        <position position="370"/>
    </location>
    <ligand>
        <name>deamido-NAD(+)</name>
        <dbReference type="ChEBI" id="CHEBI:58437"/>
        <note>ligand shared between two neighboring subunits</note>
    </ligand>
</feature>
<keyword evidence="5 7" id="KW-0067">ATP-binding</keyword>
<evidence type="ECO:0000256" key="7">
    <source>
        <dbReference type="HAMAP-Rule" id="MF_02090"/>
    </source>
</evidence>
<dbReference type="Pfam" id="PF02540">
    <property type="entry name" value="NAD_synthase"/>
    <property type="match status" value="1"/>
</dbReference>
<dbReference type="CDD" id="cd07570">
    <property type="entry name" value="GAT_Gln-NAD-synth"/>
    <property type="match status" value="1"/>
</dbReference>
<name>A0ABV6BHG5_9GAMM</name>
<feature type="active site" description="For glutaminase activity" evidence="7">
    <location>
        <position position="109"/>
    </location>
</feature>
<dbReference type="Gene3D" id="3.60.110.10">
    <property type="entry name" value="Carbon-nitrogen hydrolase"/>
    <property type="match status" value="1"/>
</dbReference>